<keyword evidence="2 3" id="KW-0238">DNA-binding</keyword>
<accession>A0A3P6SH62</accession>
<dbReference type="GO" id="GO:0005634">
    <property type="term" value="C:nucleus"/>
    <property type="evidence" value="ECO:0007669"/>
    <property type="project" value="UniProtKB-SubCell"/>
</dbReference>
<feature type="compositionally biased region" description="Low complexity" evidence="4">
    <location>
        <begin position="122"/>
        <end position="134"/>
    </location>
</feature>
<evidence type="ECO:0000313" key="7">
    <source>
        <dbReference type="Proteomes" id="UP000277928"/>
    </source>
</evidence>
<keyword evidence="2 3" id="KW-0371">Homeobox</keyword>
<reference evidence="6 7" key="1">
    <citation type="submission" date="2018-08" db="EMBL/GenBank/DDBJ databases">
        <authorList>
            <person name="Laetsch R D."/>
            <person name="Stevens L."/>
            <person name="Kumar S."/>
            <person name="Blaxter L. M."/>
        </authorList>
    </citation>
    <scope>NUCLEOTIDE SEQUENCE [LARGE SCALE GENOMIC DNA]</scope>
</reference>
<evidence type="ECO:0000256" key="4">
    <source>
        <dbReference type="SAM" id="MobiDB-lite"/>
    </source>
</evidence>
<organism evidence="6 7">
    <name type="scientific">Litomosoides sigmodontis</name>
    <name type="common">Filarial nematode worm</name>
    <dbReference type="NCBI Taxonomy" id="42156"/>
    <lineage>
        <taxon>Eukaryota</taxon>
        <taxon>Metazoa</taxon>
        <taxon>Ecdysozoa</taxon>
        <taxon>Nematoda</taxon>
        <taxon>Chromadorea</taxon>
        <taxon>Rhabditida</taxon>
        <taxon>Spirurina</taxon>
        <taxon>Spiruromorpha</taxon>
        <taxon>Filarioidea</taxon>
        <taxon>Onchocercidae</taxon>
        <taxon>Litomosoides</taxon>
    </lineage>
</organism>
<dbReference type="SUPFAM" id="SSF46689">
    <property type="entry name" value="Homeodomain-like"/>
    <property type="match status" value="1"/>
</dbReference>
<proteinExistence type="predicted"/>
<dbReference type="PANTHER" id="PTHR24329">
    <property type="entry name" value="HOMEOBOX PROTEIN ARISTALESS"/>
    <property type="match status" value="1"/>
</dbReference>
<evidence type="ECO:0000313" key="6">
    <source>
        <dbReference type="EMBL" id="VDK74156.1"/>
    </source>
</evidence>
<evidence type="ECO:0000259" key="5">
    <source>
        <dbReference type="PROSITE" id="PS50071"/>
    </source>
</evidence>
<dbReference type="AlphaFoldDB" id="A0A3P6SH62"/>
<feature type="region of interest" description="Disordered" evidence="4">
    <location>
        <begin position="99"/>
        <end position="143"/>
    </location>
</feature>
<dbReference type="CDD" id="cd00086">
    <property type="entry name" value="homeodomain"/>
    <property type="match status" value="1"/>
</dbReference>
<dbReference type="InterPro" id="IPR009057">
    <property type="entry name" value="Homeodomain-like_sf"/>
</dbReference>
<dbReference type="InterPro" id="IPR050649">
    <property type="entry name" value="Paired_Homeobox_TFs"/>
</dbReference>
<dbReference type="PANTHER" id="PTHR24329:SF543">
    <property type="entry name" value="FI01017P-RELATED"/>
    <property type="match status" value="1"/>
</dbReference>
<gene>
    <name evidence="6" type="ORF">NLS_LOCUS2364</name>
</gene>
<dbReference type="GO" id="GO:0000981">
    <property type="term" value="F:DNA-binding transcription factor activity, RNA polymerase II-specific"/>
    <property type="evidence" value="ECO:0007669"/>
    <property type="project" value="TreeGrafter"/>
</dbReference>
<dbReference type="InterPro" id="IPR001356">
    <property type="entry name" value="HD"/>
</dbReference>
<dbReference type="Proteomes" id="UP000277928">
    <property type="component" value="Unassembled WGS sequence"/>
</dbReference>
<protein>
    <recommendedName>
        <fullName evidence="5">Homeobox domain-containing protein</fullName>
    </recommendedName>
</protein>
<feature type="DNA-binding region" description="Homeobox" evidence="2">
    <location>
        <begin position="137"/>
        <end position="182"/>
    </location>
</feature>
<evidence type="ECO:0000256" key="2">
    <source>
        <dbReference type="PROSITE-ProRule" id="PRU00108"/>
    </source>
</evidence>
<feature type="domain" description="Homeobox" evidence="5">
    <location>
        <begin position="135"/>
        <end position="181"/>
    </location>
</feature>
<keyword evidence="2 3" id="KW-0539">Nucleus</keyword>
<dbReference type="STRING" id="42156.A0A3P6SH62"/>
<dbReference type="GO" id="GO:0000977">
    <property type="term" value="F:RNA polymerase II transcription regulatory region sequence-specific DNA binding"/>
    <property type="evidence" value="ECO:0007669"/>
    <property type="project" value="TreeGrafter"/>
</dbReference>
<dbReference type="OrthoDB" id="3225452at2759"/>
<name>A0A3P6SH62_LITSI</name>
<dbReference type="EMBL" id="UYRX01000107">
    <property type="protein sequence ID" value="VDK74156.1"/>
    <property type="molecule type" value="Genomic_DNA"/>
</dbReference>
<keyword evidence="7" id="KW-1185">Reference proteome</keyword>
<dbReference type="Pfam" id="PF00046">
    <property type="entry name" value="Homeodomain"/>
    <property type="match status" value="1"/>
</dbReference>
<evidence type="ECO:0000256" key="1">
    <source>
        <dbReference type="ARBA" id="ARBA00004123"/>
    </source>
</evidence>
<dbReference type="PROSITE" id="PS50071">
    <property type="entry name" value="HOMEOBOX_2"/>
    <property type="match status" value="1"/>
</dbReference>
<sequence length="191" mass="21233">MNDFEMFGADVDRIPFLIGRMQLSNLSLVAIPSNYYSSIAQFASPYQLKSKILSYHNCYGCYCCWCWCWWYGGDSGGSDESSGDNYGVECLIHVASVQTEDDGPETSERSYSEGEGTGDGKNGNAADDGNAGKNGRVRRNRTSFSSEQLEILEAAFNANTYPDQDERERIAMETSLSEEKIMARDSSYPSF</sequence>
<comment type="subcellular location">
    <subcellularLocation>
        <location evidence="1 2 3">Nucleus</location>
    </subcellularLocation>
</comment>
<dbReference type="SMART" id="SM00389">
    <property type="entry name" value="HOX"/>
    <property type="match status" value="1"/>
</dbReference>
<dbReference type="Gene3D" id="1.10.10.60">
    <property type="entry name" value="Homeodomain-like"/>
    <property type="match status" value="1"/>
</dbReference>
<evidence type="ECO:0000256" key="3">
    <source>
        <dbReference type="RuleBase" id="RU000682"/>
    </source>
</evidence>